<feature type="region of interest" description="Disordered" evidence="1">
    <location>
        <begin position="137"/>
        <end position="157"/>
    </location>
</feature>
<sequence length="157" mass="17401">MPYGKSFSGGISILHQGTIPIPNQCLGCLCAGGSHGKSDYDFSFVFNLTVGGIIHLKTRGSEAKLATSQEIDQEELEIQEGENEIIEENELDTEKVEKETGEGGIGEKVSHEKDLNDAGIALLEKLKEKYPELYRELLEKREQENENEGEGEDETEQ</sequence>
<accession>A0A9N8YPA4</accession>
<feature type="compositionally biased region" description="Basic and acidic residues" evidence="1">
    <location>
        <begin position="92"/>
        <end position="101"/>
    </location>
</feature>
<dbReference type="EMBL" id="CAJVPS010000001">
    <property type="protein sequence ID" value="CAG8437597.1"/>
    <property type="molecule type" value="Genomic_DNA"/>
</dbReference>
<evidence type="ECO:0000313" key="3">
    <source>
        <dbReference type="Proteomes" id="UP000789508"/>
    </source>
</evidence>
<gene>
    <name evidence="2" type="ORF">ALEPTO_LOCUS38</name>
</gene>
<evidence type="ECO:0000313" key="2">
    <source>
        <dbReference type="EMBL" id="CAG8437597.1"/>
    </source>
</evidence>
<dbReference type="AlphaFoldDB" id="A0A9N8YPA4"/>
<keyword evidence="3" id="KW-1185">Reference proteome</keyword>
<feature type="compositionally biased region" description="Acidic residues" evidence="1">
    <location>
        <begin position="80"/>
        <end position="91"/>
    </location>
</feature>
<organism evidence="2 3">
    <name type="scientific">Ambispora leptoticha</name>
    <dbReference type="NCBI Taxonomy" id="144679"/>
    <lineage>
        <taxon>Eukaryota</taxon>
        <taxon>Fungi</taxon>
        <taxon>Fungi incertae sedis</taxon>
        <taxon>Mucoromycota</taxon>
        <taxon>Glomeromycotina</taxon>
        <taxon>Glomeromycetes</taxon>
        <taxon>Archaeosporales</taxon>
        <taxon>Ambisporaceae</taxon>
        <taxon>Ambispora</taxon>
    </lineage>
</organism>
<comment type="caution">
    <text evidence="2">The sequence shown here is derived from an EMBL/GenBank/DDBJ whole genome shotgun (WGS) entry which is preliminary data.</text>
</comment>
<evidence type="ECO:0000256" key="1">
    <source>
        <dbReference type="SAM" id="MobiDB-lite"/>
    </source>
</evidence>
<name>A0A9N8YPA4_9GLOM</name>
<reference evidence="2" key="1">
    <citation type="submission" date="2021-06" db="EMBL/GenBank/DDBJ databases">
        <authorList>
            <person name="Kallberg Y."/>
            <person name="Tangrot J."/>
            <person name="Rosling A."/>
        </authorList>
    </citation>
    <scope>NUCLEOTIDE SEQUENCE</scope>
    <source>
        <strain evidence="2">FL130A</strain>
    </source>
</reference>
<feature type="region of interest" description="Disordered" evidence="1">
    <location>
        <begin position="80"/>
        <end position="111"/>
    </location>
</feature>
<proteinExistence type="predicted"/>
<feature type="compositionally biased region" description="Acidic residues" evidence="1">
    <location>
        <begin position="145"/>
        <end position="157"/>
    </location>
</feature>
<protein>
    <submittedName>
        <fullName evidence="2">6967_t:CDS:1</fullName>
    </submittedName>
</protein>
<dbReference type="Proteomes" id="UP000789508">
    <property type="component" value="Unassembled WGS sequence"/>
</dbReference>